<keyword evidence="2" id="KW-1185">Reference proteome</keyword>
<dbReference type="EMBL" id="CM045869">
    <property type="protein sequence ID" value="KAI7954507.1"/>
    <property type="molecule type" value="Genomic_DNA"/>
</dbReference>
<gene>
    <name evidence="1" type="ORF">MJO28_004907</name>
</gene>
<name>A0ACC0EKF6_9BASI</name>
<evidence type="ECO:0000313" key="1">
    <source>
        <dbReference type="EMBL" id="KAI7954507.1"/>
    </source>
</evidence>
<protein>
    <submittedName>
        <fullName evidence="1">Uncharacterized protein</fullName>
    </submittedName>
</protein>
<dbReference type="Proteomes" id="UP001060170">
    <property type="component" value="Chromosome 5"/>
</dbReference>
<accession>A0ACC0EKF6</accession>
<reference evidence="2" key="1">
    <citation type="journal article" date="2018" name="BMC Genomics">
        <title>Genomic insights into host adaptation between the wheat stripe rust pathogen (Puccinia striiformis f. sp. tritici) and the barley stripe rust pathogen (Puccinia striiformis f. sp. hordei).</title>
        <authorList>
            <person name="Xia C."/>
            <person name="Wang M."/>
            <person name="Yin C."/>
            <person name="Cornejo O.E."/>
            <person name="Hulbert S.H."/>
            <person name="Chen X."/>
        </authorList>
    </citation>
    <scope>NUCLEOTIDE SEQUENCE [LARGE SCALE GENOMIC DNA]</scope>
    <source>
        <strain evidence="2">93-210</strain>
    </source>
</reference>
<evidence type="ECO:0000313" key="2">
    <source>
        <dbReference type="Proteomes" id="UP001060170"/>
    </source>
</evidence>
<sequence>MTRQVSLRLCNLRSSLVNLPPILSTQLSSQGILPQSVGIELRQISKPSSKESDRPLYVGWSGLTASLDNERSTRGSKQRQNGALWGSSSLKDGLVYMESLELDEALASEMGWKQNDRLSIKLYHHGMTHATTVHVEPLTSDDWEILESNPQYLEDNILKQIRVLVESQKLLIWVYGKTLIQVKVTSVLPPPSNSNTERTTALYIITNETEIIVCPKTRFDSTAQDSAQKNQILGDANSSAAAKVKSSLVGSKRIDLKIVPQAFSLALGADALSTSSLHPVAASKNDIQNLDDNYPVAALNPVQFSQVERIIPTALCCLSLLLRPNQASSSKQNPTTIPTGPPEISIRHGVNKTLKTGKKLDTKPTLPIPNIADRVRLISHAGVPSGFIYLPTRFRQSWFSSLTVRLDSRSSFQLDKAGDFEYVRIGPSKDMSLDMTPLDLKEADLPEDQQSTTNKPEDILLLGFEDHLGFCERYLHNSLAVAHLFTLGNYRRGNHNLAGLMIRGTSGSGKTSLVKTLIEKIYLDRNAMMYCRYIDCGKHVDDRLSVLKSNFTEWFNDAAWHSPSVLVLDDLDQLLPAEPEHIDSFRYRHLAEEFLSIANAATKDKLVILVATCSSSASIHKLLRSETHIFSETLELKGLSRASRREIITELIKLKAKKSGLDISRIKPDVLSSEKTEGYLPSDLKDLVDRAVHQAIMRALRTSRRDSSKPIPLELADFENAQSGFVPISLRDVKLQKSTVNWSDIGGLVETRRILRETLEWPTKYPSIFANCPLRLRSGLLLYGYPGCGKTLLASAIAKECGLNFINIKGPELLNKYIGASEQSVRELFERAQVAKPCVLFFDEFESIAPKRGHDSTGVTDRVVNQLLTQMDGAEGLEGVYVLAATSRPDLIDPALLRPGRLDKSLLCSMPTVAERHDILKAVSRALPLDGDLCFEEVAELTEGFTGADLQALIYSAHLEVVHESINAKTKSVEGKCDDEHHPEKQHKLRWTEIQPQQPGSLKPAEGAVRSRAENEAIRKRIEEVLENTTFGKKSTEESGQNVTSNPGPSLSLIEMRHVRSALRNSRPSVPTKELARLSRIYQSFVSSRSDGGLPGGEASEEIGGRASLM</sequence>
<reference evidence="1 2" key="3">
    <citation type="journal article" date="2022" name="Microbiol. Spectr.">
        <title>Folding features and dynamics of 3D genome architecture in plant fungal pathogens.</title>
        <authorList>
            <person name="Xia C."/>
        </authorList>
    </citation>
    <scope>NUCLEOTIDE SEQUENCE [LARGE SCALE GENOMIC DNA]</scope>
    <source>
        <strain evidence="1 2">93-210</strain>
    </source>
</reference>
<comment type="caution">
    <text evidence="1">The sequence shown here is derived from an EMBL/GenBank/DDBJ whole genome shotgun (WGS) entry which is preliminary data.</text>
</comment>
<organism evidence="1 2">
    <name type="scientific">Puccinia striiformis f. sp. tritici</name>
    <dbReference type="NCBI Taxonomy" id="168172"/>
    <lineage>
        <taxon>Eukaryota</taxon>
        <taxon>Fungi</taxon>
        <taxon>Dikarya</taxon>
        <taxon>Basidiomycota</taxon>
        <taxon>Pucciniomycotina</taxon>
        <taxon>Pucciniomycetes</taxon>
        <taxon>Pucciniales</taxon>
        <taxon>Pucciniaceae</taxon>
        <taxon>Puccinia</taxon>
    </lineage>
</organism>
<reference evidence="2" key="2">
    <citation type="journal article" date="2018" name="Mol. Plant Microbe Interact.">
        <title>Genome sequence resources for the wheat stripe rust pathogen (Puccinia striiformis f. sp. tritici) and the barley stripe rust pathogen (Puccinia striiformis f. sp. hordei).</title>
        <authorList>
            <person name="Xia C."/>
            <person name="Wang M."/>
            <person name="Yin C."/>
            <person name="Cornejo O.E."/>
            <person name="Hulbert S.H."/>
            <person name="Chen X."/>
        </authorList>
    </citation>
    <scope>NUCLEOTIDE SEQUENCE [LARGE SCALE GENOMIC DNA]</scope>
    <source>
        <strain evidence="2">93-210</strain>
    </source>
</reference>
<proteinExistence type="predicted"/>